<proteinExistence type="predicted"/>
<dbReference type="Proteomes" id="UP000586827">
    <property type="component" value="Unassembled WGS sequence"/>
</dbReference>
<dbReference type="AlphaFoldDB" id="A0A849C0G5"/>
<reference evidence="1 2" key="1">
    <citation type="submission" date="2020-05" db="EMBL/GenBank/DDBJ databases">
        <title>MicrobeNet Type strains.</title>
        <authorList>
            <person name="Nicholson A.C."/>
        </authorList>
    </citation>
    <scope>NUCLEOTIDE SEQUENCE [LARGE SCALE GENOMIC DNA]</scope>
    <source>
        <strain evidence="1 2">JCM 3224</strain>
    </source>
</reference>
<dbReference type="RefSeq" id="WP_067518857.1">
    <property type="nucleotide sequence ID" value="NZ_JABELX010000007.1"/>
</dbReference>
<sequence>MLLRTLDASSGAIDGAWWPRTAYPSGELHDLITVLKPRLGRLARVVFDWKSGECIDCGIMHLYGVHGVRLALLVIPADTAPELATQRMRWATGQPLPVDQVPELIPR</sequence>
<keyword evidence="2" id="KW-1185">Reference proteome</keyword>
<evidence type="ECO:0000313" key="1">
    <source>
        <dbReference type="EMBL" id="NNH72232.1"/>
    </source>
</evidence>
<organism evidence="1 2">
    <name type="scientific">Nocardia uniformis</name>
    <dbReference type="NCBI Taxonomy" id="53432"/>
    <lineage>
        <taxon>Bacteria</taxon>
        <taxon>Bacillati</taxon>
        <taxon>Actinomycetota</taxon>
        <taxon>Actinomycetes</taxon>
        <taxon>Mycobacteriales</taxon>
        <taxon>Nocardiaceae</taxon>
        <taxon>Nocardia</taxon>
    </lineage>
</organism>
<accession>A0A849C0G5</accession>
<dbReference type="EMBL" id="JABELX010000007">
    <property type="protein sequence ID" value="NNH72232.1"/>
    <property type="molecule type" value="Genomic_DNA"/>
</dbReference>
<dbReference type="Pfam" id="PF19457">
    <property type="entry name" value="DUF5994"/>
    <property type="match status" value="1"/>
</dbReference>
<gene>
    <name evidence="1" type="ORF">HLB23_20615</name>
</gene>
<evidence type="ECO:0000313" key="2">
    <source>
        <dbReference type="Proteomes" id="UP000586827"/>
    </source>
</evidence>
<name>A0A849C0G5_9NOCA</name>
<dbReference type="InterPro" id="IPR046036">
    <property type="entry name" value="DUF5994"/>
</dbReference>
<protein>
    <submittedName>
        <fullName evidence="1">Uncharacterized protein</fullName>
    </submittedName>
</protein>
<comment type="caution">
    <text evidence="1">The sequence shown here is derived from an EMBL/GenBank/DDBJ whole genome shotgun (WGS) entry which is preliminary data.</text>
</comment>